<feature type="compositionally biased region" description="Low complexity" evidence="4">
    <location>
        <begin position="216"/>
        <end position="226"/>
    </location>
</feature>
<keyword evidence="2" id="KW-0689">Ribosomal protein</keyword>
<evidence type="ECO:0000313" key="5">
    <source>
        <dbReference type="EMBL" id="CAB4888918.1"/>
    </source>
</evidence>
<accession>A0A6J7F555</accession>
<sequence>MPAPTKGPRLGGGPAHERLMLANLAAALFTHKSIQTTETKAKRLRPLAERLVTFAKRGDLHARRRVIQVLRNNKEAVHILFTEIAPQMNEREGGYTRITKLGYRKGDNAPMAAIELVLEPVVKKPVSAKKAAAAKAVQDAPKAAAPAAAVAEAPSEELVVTDGIVDDLTETTAEATAEAPTQEAPVAEAAAAEAPAEEAPAEEAPAAEATEEAPAEEAPAAEADKE</sequence>
<comment type="similarity">
    <text evidence="1">Belongs to the bacterial ribosomal protein bL17 family.</text>
</comment>
<gene>
    <name evidence="5" type="ORF">UFOPK3516_00185</name>
</gene>
<dbReference type="Gene3D" id="3.90.1030.10">
    <property type="entry name" value="Ribosomal protein L17"/>
    <property type="match status" value="1"/>
</dbReference>
<evidence type="ECO:0000256" key="4">
    <source>
        <dbReference type="SAM" id="MobiDB-lite"/>
    </source>
</evidence>
<dbReference type="InterPro" id="IPR000456">
    <property type="entry name" value="Ribosomal_bL17"/>
</dbReference>
<dbReference type="HAMAP" id="MF_01368">
    <property type="entry name" value="Ribosomal_bL17"/>
    <property type="match status" value="1"/>
</dbReference>
<proteinExistence type="inferred from homology"/>
<feature type="region of interest" description="Disordered" evidence="4">
    <location>
        <begin position="170"/>
        <end position="226"/>
    </location>
</feature>
<dbReference type="SUPFAM" id="SSF64263">
    <property type="entry name" value="Prokaryotic ribosomal protein L17"/>
    <property type="match status" value="1"/>
</dbReference>
<dbReference type="AlphaFoldDB" id="A0A6J7F555"/>
<reference evidence="5" key="1">
    <citation type="submission" date="2020-05" db="EMBL/GenBank/DDBJ databases">
        <authorList>
            <person name="Chiriac C."/>
            <person name="Salcher M."/>
            <person name="Ghai R."/>
            <person name="Kavagutti S V."/>
        </authorList>
    </citation>
    <scope>NUCLEOTIDE SEQUENCE</scope>
</reference>
<dbReference type="InterPro" id="IPR036373">
    <property type="entry name" value="Ribosomal_bL17_sf"/>
</dbReference>
<feature type="compositionally biased region" description="Low complexity" evidence="4">
    <location>
        <begin position="170"/>
        <end position="194"/>
    </location>
</feature>
<dbReference type="InterPro" id="IPR047859">
    <property type="entry name" value="Ribosomal_bL17_CS"/>
</dbReference>
<dbReference type="NCBIfam" id="TIGR00059">
    <property type="entry name" value="L17"/>
    <property type="match status" value="1"/>
</dbReference>
<dbReference type="EMBL" id="CAFBMB010000006">
    <property type="protein sequence ID" value="CAB4888918.1"/>
    <property type="molecule type" value="Genomic_DNA"/>
</dbReference>
<evidence type="ECO:0000256" key="1">
    <source>
        <dbReference type="ARBA" id="ARBA00008777"/>
    </source>
</evidence>
<keyword evidence="3" id="KW-0687">Ribonucleoprotein</keyword>
<dbReference type="GO" id="GO:0022625">
    <property type="term" value="C:cytosolic large ribosomal subunit"/>
    <property type="evidence" value="ECO:0007669"/>
    <property type="project" value="TreeGrafter"/>
</dbReference>
<dbReference type="PANTHER" id="PTHR14413:SF16">
    <property type="entry name" value="LARGE RIBOSOMAL SUBUNIT PROTEIN BL17M"/>
    <property type="match status" value="1"/>
</dbReference>
<organism evidence="5">
    <name type="scientific">freshwater metagenome</name>
    <dbReference type="NCBI Taxonomy" id="449393"/>
    <lineage>
        <taxon>unclassified sequences</taxon>
        <taxon>metagenomes</taxon>
        <taxon>ecological metagenomes</taxon>
    </lineage>
</organism>
<dbReference type="GO" id="GO:0006412">
    <property type="term" value="P:translation"/>
    <property type="evidence" value="ECO:0007669"/>
    <property type="project" value="InterPro"/>
</dbReference>
<dbReference type="PROSITE" id="PS01167">
    <property type="entry name" value="RIBOSOMAL_L17"/>
    <property type="match status" value="1"/>
</dbReference>
<evidence type="ECO:0000256" key="3">
    <source>
        <dbReference type="ARBA" id="ARBA00023274"/>
    </source>
</evidence>
<dbReference type="PANTHER" id="PTHR14413">
    <property type="entry name" value="RIBOSOMAL PROTEIN L17"/>
    <property type="match status" value="1"/>
</dbReference>
<dbReference type="GO" id="GO:0003735">
    <property type="term" value="F:structural constituent of ribosome"/>
    <property type="evidence" value="ECO:0007669"/>
    <property type="project" value="InterPro"/>
</dbReference>
<dbReference type="Pfam" id="PF01196">
    <property type="entry name" value="Ribosomal_L17"/>
    <property type="match status" value="1"/>
</dbReference>
<evidence type="ECO:0000256" key="2">
    <source>
        <dbReference type="ARBA" id="ARBA00022980"/>
    </source>
</evidence>
<name>A0A6J7F555_9ZZZZ</name>
<protein>
    <submittedName>
        <fullName evidence="5">Unannotated protein</fullName>
    </submittedName>
</protein>